<dbReference type="InterPro" id="IPR003390">
    <property type="entry name" value="DNA_integrity_scan_DisA_N"/>
</dbReference>
<comment type="function">
    <text evidence="10">Catalyzes the condensation of 2 ATP molecules into cyclic di-AMP (c-di-AMP), a second messenger used to regulate differing processes in different bacteria.</text>
</comment>
<dbReference type="InterPro" id="IPR050338">
    <property type="entry name" value="DisA"/>
</dbReference>
<feature type="domain" description="DAC" evidence="11">
    <location>
        <begin position="82"/>
        <end position="240"/>
    </location>
</feature>
<dbReference type="SUPFAM" id="SSF143597">
    <property type="entry name" value="YojJ-like"/>
    <property type="match status" value="1"/>
</dbReference>
<dbReference type="InterPro" id="IPR036888">
    <property type="entry name" value="DNA_integrity_DisA_N_sf"/>
</dbReference>
<dbReference type="EMBL" id="FLUQ01000001">
    <property type="protein sequence ID" value="SBV90594.1"/>
    <property type="molecule type" value="Genomic_DNA"/>
</dbReference>
<feature type="transmembrane region" description="Helical" evidence="10">
    <location>
        <begin position="39"/>
        <end position="58"/>
    </location>
</feature>
<keyword evidence="4 10" id="KW-0812">Transmembrane</keyword>
<evidence type="ECO:0000313" key="12">
    <source>
        <dbReference type="EMBL" id="SBV90594.1"/>
    </source>
</evidence>
<feature type="transmembrane region" description="Helical" evidence="10">
    <location>
        <begin position="64"/>
        <end position="81"/>
    </location>
</feature>
<dbReference type="FunFam" id="3.40.1700.10:FF:000002">
    <property type="entry name" value="Diadenylate cyclase"/>
    <property type="match status" value="1"/>
</dbReference>
<name>A0A212ITR6_9DELT</name>
<organism evidence="12">
    <name type="scientific">uncultured delta proteobacterium</name>
    <dbReference type="NCBI Taxonomy" id="34034"/>
    <lineage>
        <taxon>Bacteria</taxon>
        <taxon>Deltaproteobacteria</taxon>
        <taxon>environmental samples</taxon>
    </lineage>
</organism>
<comment type="subunit">
    <text evidence="10">Probably a homodimer.</text>
</comment>
<dbReference type="PANTHER" id="PTHR34185:SF1">
    <property type="entry name" value="DIADENYLATE CYCLASE"/>
    <property type="match status" value="1"/>
</dbReference>
<dbReference type="AlphaFoldDB" id="A0A212ITR6"/>
<dbReference type="PANTHER" id="PTHR34185">
    <property type="entry name" value="DIADENYLATE CYCLASE"/>
    <property type="match status" value="1"/>
</dbReference>
<protein>
    <recommendedName>
        <fullName evidence="10">Diadenylate cyclase</fullName>
        <shortName evidence="10">DAC</shortName>
        <ecNumber evidence="10">2.7.7.85</ecNumber>
    </recommendedName>
    <alternativeName>
        <fullName evidence="10">Cyclic-di-AMP synthase</fullName>
        <shortName evidence="10">c-di-AMP synthase</shortName>
    </alternativeName>
</protein>
<gene>
    <name evidence="10" type="primary">dacA</name>
    <name evidence="12" type="ORF">KL86DPRO_10055</name>
</gene>
<evidence type="ECO:0000256" key="9">
    <source>
        <dbReference type="ARBA" id="ARBA00023136"/>
    </source>
</evidence>
<accession>A0A212ITR6</accession>
<dbReference type="GO" id="GO:0006171">
    <property type="term" value="P:cAMP biosynthetic process"/>
    <property type="evidence" value="ECO:0007669"/>
    <property type="project" value="InterPro"/>
</dbReference>
<evidence type="ECO:0000256" key="5">
    <source>
        <dbReference type="ARBA" id="ARBA00022695"/>
    </source>
</evidence>
<evidence type="ECO:0000256" key="7">
    <source>
        <dbReference type="ARBA" id="ARBA00022840"/>
    </source>
</evidence>
<keyword evidence="5 10" id="KW-0548">Nucleotidyltransferase</keyword>
<comment type="similarity">
    <text evidence="10">Belongs to the adenylate cyclase family. DacA/CdaA subfamily.</text>
</comment>
<evidence type="ECO:0000256" key="8">
    <source>
        <dbReference type="ARBA" id="ARBA00022989"/>
    </source>
</evidence>
<dbReference type="InterPro" id="IPR034701">
    <property type="entry name" value="CdaA"/>
</dbReference>
<dbReference type="GO" id="GO:0106408">
    <property type="term" value="F:diadenylate cyclase activity"/>
    <property type="evidence" value="ECO:0007669"/>
    <property type="project" value="UniProtKB-EC"/>
</dbReference>
<dbReference type="InterPro" id="IPR045585">
    <property type="entry name" value="CdaA_N"/>
</dbReference>
<evidence type="ECO:0000256" key="3">
    <source>
        <dbReference type="ARBA" id="ARBA00022679"/>
    </source>
</evidence>
<evidence type="ECO:0000259" key="11">
    <source>
        <dbReference type="PROSITE" id="PS51794"/>
    </source>
</evidence>
<dbReference type="InterPro" id="IPR014046">
    <property type="entry name" value="C-di-AMP_synthase"/>
</dbReference>
<keyword evidence="8 10" id="KW-1133">Transmembrane helix</keyword>
<evidence type="ECO:0000256" key="4">
    <source>
        <dbReference type="ARBA" id="ARBA00022692"/>
    </source>
</evidence>
<dbReference type="Gene3D" id="3.40.1700.10">
    <property type="entry name" value="DNA integrity scanning protein, DisA, N-terminal domain"/>
    <property type="match status" value="1"/>
</dbReference>
<keyword evidence="3 10" id="KW-0808">Transferase</keyword>
<dbReference type="NCBIfam" id="TIGR00159">
    <property type="entry name" value="diadenylate cyclase CdaA"/>
    <property type="match status" value="1"/>
</dbReference>
<comment type="caution">
    <text evidence="10">Lacks conserved residue(s) required for the propagation of feature annotation.</text>
</comment>
<dbReference type="EC" id="2.7.7.85" evidence="10"/>
<evidence type="ECO:0000256" key="2">
    <source>
        <dbReference type="ARBA" id="ARBA00022475"/>
    </source>
</evidence>
<dbReference type="GO" id="GO:0005524">
    <property type="term" value="F:ATP binding"/>
    <property type="evidence" value="ECO:0007669"/>
    <property type="project" value="UniProtKB-UniRule"/>
</dbReference>
<dbReference type="GO" id="GO:0004016">
    <property type="term" value="F:adenylate cyclase activity"/>
    <property type="evidence" value="ECO:0007669"/>
    <property type="project" value="UniProtKB-UniRule"/>
</dbReference>
<keyword evidence="9 10" id="KW-0472">Membrane</keyword>
<sequence length="255" mass="27451">MTIPWIDITVGWRDVLDILLVTALLYRVVLMAQGTRAGAAMHGLLLVIVVYLVTRPLGINTLNWILENFLGSLVLVIVIIFQRDIRTALIYMGSRRGLFSSARQKTNAELREKVADAALYMAQRKIGALIVIEGAVPLNEIIQGGVLLNADISRELLISIFWPGGPLHDGAVVIQGNKIAAAGCILPLSTLVQGKQDYGTRHRAALGITEDTDAIAVVVSEERGVASVAVQGKLTGGFDAAKLDRVLGSVLEKHT</sequence>
<dbReference type="Pfam" id="PF19293">
    <property type="entry name" value="CdaA_N"/>
    <property type="match status" value="1"/>
</dbReference>
<dbReference type="Pfam" id="PF02457">
    <property type="entry name" value="DAC"/>
    <property type="match status" value="1"/>
</dbReference>
<feature type="transmembrane region" description="Helical" evidence="10">
    <location>
        <begin position="15"/>
        <end position="32"/>
    </location>
</feature>
<proteinExistence type="inferred from homology"/>
<dbReference type="HAMAP" id="MF_01499">
    <property type="entry name" value="DacA"/>
    <property type="match status" value="1"/>
</dbReference>
<keyword evidence="7 10" id="KW-0067">ATP-binding</keyword>
<comment type="catalytic activity">
    <reaction evidence="1 10">
        <text>2 ATP = 3',3'-c-di-AMP + 2 diphosphate</text>
        <dbReference type="Rhea" id="RHEA:35655"/>
        <dbReference type="ChEBI" id="CHEBI:30616"/>
        <dbReference type="ChEBI" id="CHEBI:33019"/>
        <dbReference type="ChEBI" id="CHEBI:71500"/>
        <dbReference type="EC" id="2.7.7.85"/>
    </reaction>
</comment>
<evidence type="ECO:0000256" key="10">
    <source>
        <dbReference type="HAMAP-Rule" id="MF_01499"/>
    </source>
</evidence>
<evidence type="ECO:0000256" key="6">
    <source>
        <dbReference type="ARBA" id="ARBA00022741"/>
    </source>
</evidence>
<dbReference type="PROSITE" id="PS51794">
    <property type="entry name" value="DAC"/>
    <property type="match status" value="1"/>
</dbReference>
<dbReference type="PIRSF" id="PIRSF004793">
    <property type="entry name" value="UCP004793"/>
    <property type="match status" value="1"/>
</dbReference>
<keyword evidence="2 10" id="KW-1003">Cell membrane</keyword>
<keyword evidence="6 10" id="KW-0547">Nucleotide-binding</keyword>
<reference evidence="12" key="1">
    <citation type="submission" date="2016-04" db="EMBL/GenBank/DDBJ databases">
        <authorList>
            <person name="Evans L.H."/>
            <person name="Alamgir A."/>
            <person name="Owens N."/>
            <person name="Weber N.D."/>
            <person name="Virtaneva K."/>
            <person name="Barbian K."/>
            <person name="Babar A."/>
            <person name="Rosenke K."/>
        </authorList>
    </citation>
    <scope>NUCLEOTIDE SEQUENCE</scope>
    <source>
        <strain evidence="12">86</strain>
    </source>
</reference>
<evidence type="ECO:0000256" key="1">
    <source>
        <dbReference type="ARBA" id="ARBA00000877"/>
    </source>
</evidence>